<evidence type="ECO:0000313" key="2">
    <source>
        <dbReference type="EMBL" id="JAD20057.1"/>
    </source>
</evidence>
<sequence>MQKCHHIASLLLMLNTLSLESELYLYCVRLASTFVLIVLLLSFCR</sequence>
<dbReference type="AlphaFoldDB" id="A0A0A8Y8H2"/>
<keyword evidence="1" id="KW-0472">Membrane</keyword>
<protein>
    <submittedName>
        <fullName evidence="2">Uncharacterized protein</fullName>
    </submittedName>
</protein>
<evidence type="ECO:0000256" key="1">
    <source>
        <dbReference type="SAM" id="Phobius"/>
    </source>
</evidence>
<keyword evidence="1" id="KW-1133">Transmembrane helix</keyword>
<organism evidence="2">
    <name type="scientific">Arundo donax</name>
    <name type="common">Giant reed</name>
    <name type="synonym">Donax arundinaceus</name>
    <dbReference type="NCBI Taxonomy" id="35708"/>
    <lineage>
        <taxon>Eukaryota</taxon>
        <taxon>Viridiplantae</taxon>
        <taxon>Streptophyta</taxon>
        <taxon>Embryophyta</taxon>
        <taxon>Tracheophyta</taxon>
        <taxon>Spermatophyta</taxon>
        <taxon>Magnoliopsida</taxon>
        <taxon>Liliopsida</taxon>
        <taxon>Poales</taxon>
        <taxon>Poaceae</taxon>
        <taxon>PACMAD clade</taxon>
        <taxon>Arundinoideae</taxon>
        <taxon>Arundineae</taxon>
        <taxon>Arundo</taxon>
    </lineage>
</organism>
<name>A0A0A8Y8H2_ARUDO</name>
<accession>A0A0A8Y8H2</accession>
<reference evidence="2" key="1">
    <citation type="submission" date="2014-09" db="EMBL/GenBank/DDBJ databases">
        <authorList>
            <person name="Magalhaes I.L.F."/>
            <person name="Oliveira U."/>
            <person name="Santos F.R."/>
            <person name="Vidigal T.H.D.A."/>
            <person name="Brescovit A.D."/>
            <person name="Santos A.J."/>
        </authorList>
    </citation>
    <scope>NUCLEOTIDE SEQUENCE</scope>
    <source>
        <tissue evidence="2">Shoot tissue taken approximately 20 cm above the soil surface</tissue>
    </source>
</reference>
<feature type="transmembrane region" description="Helical" evidence="1">
    <location>
        <begin position="23"/>
        <end position="44"/>
    </location>
</feature>
<keyword evidence="1" id="KW-0812">Transmembrane</keyword>
<proteinExistence type="predicted"/>
<reference evidence="2" key="2">
    <citation type="journal article" date="2015" name="Data Brief">
        <title>Shoot transcriptome of the giant reed, Arundo donax.</title>
        <authorList>
            <person name="Barrero R.A."/>
            <person name="Guerrero F.D."/>
            <person name="Moolhuijzen P."/>
            <person name="Goolsby J.A."/>
            <person name="Tidwell J."/>
            <person name="Bellgard S.E."/>
            <person name="Bellgard M.I."/>
        </authorList>
    </citation>
    <scope>NUCLEOTIDE SEQUENCE</scope>
    <source>
        <tissue evidence="2">Shoot tissue taken approximately 20 cm above the soil surface</tissue>
    </source>
</reference>
<dbReference type="EMBL" id="GBRH01277838">
    <property type="protein sequence ID" value="JAD20057.1"/>
    <property type="molecule type" value="Transcribed_RNA"/>
</dbReference>